<proteinExistence type="predicted"/>
<protein>
    <recommendedName>
        <fullName evidence="1">Apple domain-containing protein</fullName>
    </recommendedName>
</protein>
<feature type="domain" description="Apple" evidence="1">
    <location>
        <begin position="4"/>
        <end position="77"/>
    </location>
</feature>
<dbReference type="Gene3D" id="3.50.4.10">
    <property type="entry name" value="Hepatocyte Growth Factor"/>
    <property type="match status" value="1"/>
</dbReference>
<comment type="caution">
    <text evidence="2">The sequence shown here is derived from an EMBL/GenBank/DDBJ whole genome shotgun (WGS) entry which is preliminary data.</text>
</comment>
<dbReference type="OrthoDB" id="6423981at2759"/>
<dbReference type="Pfam" id="PF00024">
    <property type="entry name" value="PAN_1"/>
    <property type="match status" value="1"/>
</dbReference>
<dbReference type="PROSITE" id="PS50948">
    <property type="entry name" value="PAN"/>
    <property type="match status" value="1"/>
</dbReference>
<name>A0A7J7J608_BUGNE</name>
<evidence type="ECO:0000313" key="3">
    <source>
        <dbReference type="Proteomes" id="UP000593567"/>
    </source>
</evidence>
<dbReference type="AlphaFoldDB" id="A0A7J7J608"/>
<keyword evidence="3" id="KW-1185">Reference proteome</keyword>
<reference evidence="2" key="1">
    <citation type="submission" date="2020-06" db="EMBL/GenBank/DDBJ databases">
        <title>Draft genome of Bugula neritina, a colonial animal packing powerful symbionts and potential medicines.</title>
        <authorList>
            <person name="Rayko M."/>
        </authorList>
    </citation>
    <scope>NUCLEOTIDE SEQUENCE [LARGE SCALE GENOMIC DNA]</scope>
    <source>
        <strain evidence="2">Kwan_BN1</strain>
    </source>
</reference>
<dbReference type="SUPFAM" id="SSF57414">
    <property type="entry name" value="Hairpin loop containing domain-like"/>
    <property type="match status" value="1"/>
</dbReference>
<evidence type="ECO:0000313" key="2">
    <source>
        <dbReference type="EMBL" id="KAF6021086.1"/>
    </source>
</evidence>
<dbReference type="InterPro" id="IPR003609">
    <property type="entry name" value="Pan_app"/>
</dbReference>
<dbReference type="Proteomes" id="UP000593567">
    <property type="component" value="Unassembled WGS sequence"/>
</dbReference>
<accession>A0A7J7J608</accession>
<gene>
    <name evidence="2" type="ORF">EB796_020605</name>
</gene>
<sequence length="84" mass="9383">MVFCKMPGHRLTNHIQTTVINVTSSTRCLQRCVNNQSCYSVNYQVSTGVCEINDVTDLEYGGDLVTGSDVIEFEHFTSRECSAE</sequence>
<organism evidence="2 3">
    <name type="scientific">Bugula neritina</name>
    <name type="common">Brown bryozoan</name>
    <name type="synonym">Sertularia neritina</name>
    <dbReference type="NCBI Taxonomy" id="10212"/>
    <lineage>
        <taxon>Eukaryota</taxon>
        <taxon>Metazoa</taxon>
        <taxon>Spiralia</taxon>
        <taxon>Lophotrochozoa</taxon>
        <taxon>Bryozoa</taxon>
        <taxon>Gymnolaemata</taxon>
        <taxon>Cheilostomatida</taxon>
        <taxon>Flustrina</taxon>
        <taxon>Buguloidea</taxon>
        <taxon>Bugulidae</taxon>
        <taxon>Bugula</taxon>
    </lineage>
</organism>
<dbReference type="EMBL" id="VXIV02003136">
    <property type="protein sequence ID" value="KAF6021086.1"/>
    <property type="molecule type" value="Genomic_DNA"/>
</dbReference>
<evidence type="ECO:0000259" key="1">
    <source>
        <dbReference type="PROSITE" id="PS50948"/>
    </source>
</evidence>